<evidence type="ECO:0000256" key="3">
    <source>
        <dbReference type="ARBA" id="ARBA00023014"/>
    </source>
</evidence>
<dbReference type="Gene3D" id="3.50.50.60">
    <property type="entry name" value="FAD/NAD(P)-binding domain"/>
    <property type="match status" value="2"/>
</dbReference>
<dbReference type="PROSITE" id="PS00198">
    <property type="entry name" value="4FE4S_FER_1"/>
    <property type="match status" value="1"/>
</dbReference>
<keyword evidence="1" id="KW-0479">Metal-binding</keyword>
<dbReference type="RefSeq" id="WP_111434421.1">
    <property type="nucleotide sequence ID" value="NZ_JACIGG010000003.1"/>
</dbReference>
<dbReference type="PROSITE" id="PS51379">
    <property type="entry name" value="4FE4S_FER_2"/>
    <property type="match status" value="2"/>
</dbReference>
<dbReference type="OrthoDB" id="9803192at2"/>
<keyword evidence="3" id="KW-0411">Iron-sulfur</keyword>
<evidence type="ECO:0000256" key="4">
    <source>
        <dbReference type="SAM" id="MobiDB-lite"/>
    </source>
</evidence>
<evidence type="ECO:0000256" key="1">
    <source>
        <dbReference type="ARBA" id="ARBA00022723"/>
    </source>
</evidence>
<dbReference type="InterPro" id="IPR023753">
    <property type="entry name" value="FAD/NAD-binding_dom"/>
</dbReference>
<keyword evidence="7" id="KW-1185">Reference proteome</keyword>
<protein>
    <submittedName>
        <fullName evidence="6">Glutamate synthase</fullName>
    </submittedName>
</protein>
<accession>A0A327JPI9</accession>
<dbReference type="GO" id="GO:0046872">
    <property type="term" value="F:metal ion binding"/>
    <property type="evidence" value="ECO:0007669"/>
    <property type="project" value="UniProtKB-KW"/>
</dbReference>
<feature type="domain" description="4Fe-4S ferredoxin-type" evidence="5">
    <location>
        <begin position="618"/>
        <end position="647"/>
    </location>
</feature>
<sequence length="648" mass="70856">MTKPLDDKKLTFRRYEDGDAAPPPLEEKIFQGDHSYKCPTYVHRTPPCQGSCPSGHEIRGWLAIARGMDKPTEEGMTWQQYAFDRMMQANPFPSVMGRVCPAPCEDGCNRNEVDDFVGINAVEQYVGDWAILNGLKGKGPEAETGKKVAVVGGGPAGLSAAFFLRQKGHGVTVFEAHDHLGGMMRYGIPGYRTPRAMVDAEIQRILDLGVEARLNTRIGEDIKVEELERDFDAIFWAVGAQAGRPLPVPGFDAPNCISGVDFLDAFNQGWVVHTAQKIVVVGGGDTSIDVASVARRLGHIQTVHPKDNSDPGMLGYTAHDVAGTIAREGVTAVLTSLFPIEGMTAAAREREDALREGVDIRGGVMPLEVIKGPDGRAVALKMCECDMDGMRPVPREGTEFEIECDIVVSAIGQMGELTGDLESLDNGRGFIDTDAVFRVKGKENHFAGGDILRPHLLTTAIGHGSVAAECIDGYLAGTLKDKRPKVDVHHFNLLNELHQRKLDPEPYGHVQTRGTNEAGFAIHNYEDRSKAQIIPHDELFLGHFKYEPRAVREEIHIAGDAVVGNFDERLVGLTEEQAMAEGKRCMSCGMCFECDNCVIFCPQDAVFRIKKDQRAVGRYVDTDYGKCIGCHICQDVCPSGYIQMGLGE</sequence>
<dbReference type="Pfam" id="PF14691">
    <property type="entry name" value="Fer4_20"/>
    <property type="match status" value="1"/>
</dbReference>
<reference evidence="6 7" key="1">
    <citation type="submission" date="2017-07" db="EMBL/GenBank/DDBJ databases">
        <title>Draft Genome Sequences of Select Purple Nonsulfur Bacteria.</title>
        <authorList>
            <person name="Lasarre B."/>
            <person name="Mckinlay J.B."/>
        </authorList>
    </citation>
    <scope>NUCLEOTIDE SEQUENCE [LARGE SCALE GENOMIC DNA]</scope>
    <source>
        <strain evidence="6 7">DSM 11290</strain>
    </source>
</reference>
<dbReference type="AlphaFoldDB" id="A0A327JPI9"/>
<dbReference type="Gene3D" id="3.30.70.20">
    <property type="match status" value="1"/>
</dbReference>
<dbReference type="PANTHER" id="PTHR42783">
    <property type="entry name" value="GLUTAMATE SYNTHASE [NADPH] SMALL CHAIN"/>
    <property type="match status" value="1"/>
</dbReference>
<dbReference type="GO" id="GO:0051536">
    <property type="term" value="F:iron-sulfur cluster binding"/>
    <property type="evidence" value="ECO:0007669"/>
    <property type="project" value="UniProtKB-KW"/>
</dbReference>
<dbReference type="Pfam" id="PF12838">
    <property type="entry name" value="Fer4_7"/>
    <property type="match status" value="1"/>
</dbReference>
<dbReference type="NCBIfam" id="NF009410">
    <property type="entry name" value="PRK12771.1"/>
    <property type="match status" value="1"/>
</dbReference>
<dbReference type="InterPro" id="IPR036188">
    <property type="entry name" value="FAD/NAD-bd_sf"/>
</dbReference>
<evidence type="ECO:0000313" key="6">
    <source>
        <dbReference type="EMBL" id="RAI27273.1"/>
    </source>
</evidence>
<feature type="domain" description="4Fe-4S ferredoxin-type" evidence="5">
    <location>
        <begin position="582"/>
        <end position="612"/>
    </location>
</feature>
<gene>
    <name evidence="6" type="ORF">CH339_10750</name>
</gene>
<dbReference type="Pfam" id="PF07992">
    <property type="entry name" value="Pyr_redox_2"/>
    <property type="match status" value="1"/>
</dbReference>
<feature type="region of interest" description="Disordered" evidence="4">
    <location>
        <begin position="1"/>
        <end position="25"/>
    </location>
</feature>
<evidence type="ECO:0000313" key="7">
    <source>
        <dbReference type="Proteomes" id="UP000249299"/>
    </source>
</evidence>
<name>A0A327JPI9_9HYPH</name>
<organism evidence="6 7">
    <name type="scientific">Rhodobium orientis</name>
    <dbReference type="NCBI Taxonomy" id="34017"/>
    <lineage>
        <taxon>Bacteria</taxon>
        <taxon>Pseudomonadati</taxon>
        <taxon>Pseudomonadota</taxon>
        <taxon>Alphaproteobacteria</taxon>
        <taxon>Hyphomicrobiales</taxon>
        <taxon>Rhodobiaceae</taxon>
        <taxon>Rhodobium</taxon>
    </lineage>
</organism>
<dbReference type="InterPro" id="IPR017900">
    <property type="entry name" value="4Fe4S_Fe_S_CS"/>
</dbReference>
<dbReference type="EMBL" id="NPEV01000020">
    <property type="protein sequence ID" value="RAI27273.1"/>
    <property type="molecule type" value="Genomic_DNA"/>
</dbReference>
<dbReference type="InterPro" id="IPR009051">
    <property type="entry name" value="Helical_ferredxn"/>
</dbReference>
<dbReference type="InterPro" id="IPR017896">
    <property type="entry name" value="4Fe4S_Fe-S-bd"/>
</dbReference>
<evidence type="ECO:0000256" key="2">
    <source>
        <dbReference type="ARBA" id="ARBA00023004"/>
    </source>
</evidence>
<dbReference type="Gene3D" id="1.10.1060.10">
    <property type="entry name" value="Alpha-helical ferredoxin"/>
    <property type="match status" value="1"/>
</dbReference>
<dbReference type="PRINTS" id="PR00419">
    <property type="entry name" value="ADXRDTASE"/>
</dbReference>
<evidence type="ECO:0000259" key="5">
    <source>
        <dbReference type="PROSITE" id="PS51379"/>
    </source>
</evidence>
<dbReference type="SUPFAM" id="SSF51971">
    <property type="entry name" value="Nucleotide-binding domain"/>
    <property type="match status" value="1"/>
</dbReference>
<dbReference type="InterPro" id="IPR028261">
    <property type="entry name" value="DPD_II"/>
</dbReference>
<proteinExistence type="predicted"/>
<feature type="compositionally biased region" description="Basic and acidic residues" evidence="4">
    <location>
        <begin position="1"/>
        <end position="17"/>
    </location>
</feature>
<dbReference type="SUPFAM" id="SSF54862">
    <property type="entry name" value="4Fe-4S ferredoxins"/>
    <property type="match status" value="1"/>
</dbReference>
<dbReference type="Proteomes" id="UP000249299">
    <property type="component" value="Unassembled WGS sequence"/>
</dbReference>
<dbReference type="GO" id="GO:0016491">
    <property type="term" value="F:oxidoreductase activity"/>
    <property type="evidence" value="ECO:0007669"/>
    <property type="project" value="InterPro"/>
</dbReference>
<dbReference type="PANTHER" id="PTHR42783:SF3">
    <property type="entry name" value="GLUTAMATE SYNTHASE [NADPH] SMALL CHAIN-RELATED"/>
    <property type="match status" value="1"/>
</dbReference>
<keyword evidence="2" id="KW-0408">Iron</keyword>
<comment type="caution">
    <text evidence="6">The sequence shown here is derived from an EMBL/GenBank/DDBJ whole genome shotgun (WGS) entry which is preliminary data.</text>
</comment>